<dbReference type="EMBL" id="JAYKXN010000004">
    <property type="protein sequence ID" value="KAK7295467.1"/>
    <property type="molecule type" value="Genomic_DNA"/>
</dbReference>
<gene>
    <name evidence="1" type="ORF">RJT34_18376</name>
</gene>
<accession>A0AAN9JAP0</accession>
<protein>
    <submittedName>
        <fullName evidence="1">Uncharacterized protein</fullName>
    </submittedName>
</protein>
<evidence type="ECO:0000313" key="1">
    <source>
        <dbReference type="EMBL" id="KAK7295467.1"/>
    </source>
</evidence>
<organism evidence="1 2">
    <name type="scientific">Clitoria ternatea</name>
    <name type="common">Butterfly pea</name>
    <dbReference type="NCBI Taxonomy" id="43366"/>
    <lineage>
        <taxon>Eukaryota</taxon>
        <taxon>Viridiplantae</taxon>
        <taxon>Streptophyta</taxon>
        <taxon>Embryophyta</taxon>
        <taxon>Tracheophyta</taxon>
        <taxon>Spermatophyta</taxon>
        <taxon>Magnoliopsida</taxon>
        <taxon>eudicotyledons</taxon>
        <taxon>Gunneridae</taxon>
        <taxon>Pentapetalae</taxon>
        <taxon>rosids</taxon>
        <taxon>fabids</taxon>
        <taxon>Fabales</taxon>
        <taxon>Fabaceae</taxon>
        <taxon>Papilionoideae</taxon>
        <taxon>50 kb inversion clade</taxon>
        <taxon>NPAAA clade</taxon>
        <taxon>indigoferoid/millettioid clade</taxon>
        <taxon>Phaseoleae</taxon>
        <taxon>Clitoria</taxon>
    </lineage>
</organism>
<name>A0AAN9JAP0_CLITE</name>
<evidence type="ECO:0000313" key="2">
    <source>
        <dbReference type="Proteomes" id="UP001359559"/>
    </source>
</evidence>
<sequence>MVPFEGCVTCGNPCTSALSFSAARLIQFRHLPFPSCRLNNFTKFYSIQSKPSQSYETSNFDLALYLGSRDKQKLCSKQ</sequence>
<dbReference type="AlphaFoldDB" id="A0AAN9JAP0"/>
<keyword evidence="2" id="KW-1185">Reference proteome</keyword>
<reference evidence="1 2" key="1">
    <citation type="submission" date="2024-01" db="EMBL/GenBank/DDBJ databases">
        <title>The genomes of 5 underutilized Papilionoideae crops provide insights into root nodulation and disease resistance.</title>
        <authorList>
            <person name="Yuan L."/>
        </authorList>
    </citation>
    <scope>NUCLEOTIDE SEQUENCE [LARGE SCALE GENOMIC DNA]</scope>
    <source>
        <strain evidence="1">LY-2023</strain>
        <tissue evidence="1">Leaf</tissue>
    </source>
</reference>
<comment type="caution">
    <text evidence="1">The sequence shown here is derived from an EMBL/GenBank/DDBJ whole genome shotgun (WGS) entry which is preliminary data.</text>
</comment>
<proteinExistence type="predicted"/>
<dbReference type="Proteomes" id="UP001359559">
    <property type="component" value="Unassembled WGS sequence"/>
</dbReference>